<keyword evidence="2" id="KW-1185">Reference proteome</keyword>
<reference evidence="1" key="1">
    <citation type="submission" date="2024-03" db="EMBL/GenBank/DDBJ databases">
        <title>Whole genome sequecning of epiphytes from Marcgravia umbellata leaves.</title>
        <authorList>
            <person name="Kumar G."/>
            <person name="Savka M.A."/>
        </authorList>
    </citation>
    <scope>NUCLEOTIDE SEQUENCE</scope>
    <source>
        <strain evidence="1">RIT_BL5</strain>
    </source>
</reference>
<comment type="caution">
    <text evidence="1">The sequence shown here is derived from an EMBL/GenBank/DDBJ whole genome shotgun (WGS) entry which is preliminary data.</text>
</comment>
<proteinExistence type="predicted"/>
<dbReference type="EMBL" id="JBBKAR010000016">
    <property type="protein sequence ID" value="MEJ8303253.1"/>
    <property type="molecule type" value="Genomic_DNA"/>
</dbReference>
<protein>
    <submittedName>
        <fullName evidence="1">XRE family transcriptional regulator</fullName>
    </submittedName>
</protein>
<organism evidence="1 2">
    <name type="scientific">Saccharibacillus sacchari</name>
    <dbReference type="NCBI Taxonomy" id="456493"/>
    <lineage>
        <taxon>Bacteria</taxon>
        <taxon>Bacillati</taxon>
        <taxon>Bacillota</taxon>
        <taxon>Bacilli</taxon>
        <taxon>Bacillales</taxon>
        <taxon>Paenibacillaceae</taxon>
        <taxon>Saccharibacillus</taxon>
    </lineage>
</organism>
<sequence length="393" mass="45992">MFIGEKLKDIRFLHGYSRSDLAQILGVTEQSIWQYENDYNGPGLDVVNKMKELFNVKAKYFYDPKSIKKPIHASLIAYRSKEINSVTRTNYEAAHIAHIEGVLDLFENYIEHPENKLLSIRNYAIDFMFRNEHRLTRTEIIDDLADYARTALGLEHQNDRLLFILEKNGAFVFEKSLGNSIGAYSVWSEQQRPIIMLGTEKKSAVRRNFDLAHELGHLLLHNQIDMSELNKAKHQSIEQEANEFAAAFLLPAHEFASDLLSIRKVSNPNSYIELKQKWQVSIQVMVNRAYRLNHITYDQQRYFYASMNRMKYTHSEPLDNELKLIRPGKIRSCLQFLFEQHLISFEELSDATWFNEHLLSKILGLEEGFFVPYKKQNDFCFNVTPLRIRSNSN</sequence>
<name>A0ACC6P8J9_9BACL</name>
<evidence type="ECO:0000313" key="1">
    <source>
        <dbReference type="EMBL" id="MEJ8303253.1"/>
    </source>
</evidence>
<accession>A0ACC6P8J9</accession>
<dbReference type="Proteomes" id="UP001380953">
    <property type="component" value="Unassembled WGS sequence"/>
</dbReference>
<evidence type="ECO:0000313" key="2">
    <source>
        <dbReference type="Proteomes" id="UP001380953"/>
    </source>
</evidence>
<gene>
    <name evidence="1" type="ORF">WKI47_04905</name>
</gene>